<evidence type="ECO:0000313" key="4">
    <source>
        <dbReference type="EMBL" id="MFC0389984.1"/>
    </source>
</evidence>
<comment type="caution">
    <text evidence="4">The sequence shown here is derived from an EMBL/GenBank/DDBJ whole genome shotgun (WGS) entry which is preliminary data.</text>
</comment>
<dbReference type="InterPro" id="IPR051450">
    <property type="entry name" value="Gfo/Idh/MocA_Oxidoreductases"/>
</dbReference>
<reference evidence="4 5" key="1">
    <citation type="submission" date="2024-09" db="EMBL/GenBank/DDBJ databases">
        <authorList>
            <person name="Sun Q."/>
            <person name="Mori K."/>
        </authorList>
    </citation>
    <scope>NUCLEOTIDE SEQUENCE [LARGE SCALE GENOMIC DNA]</scope>
    <source>
        <strain evidence="4 5">CCM 4839</strain>
    </source>
</reference>
<gene>
    <name evidence="4" type="ORF">ACFFJ8_01210</name>
</gene>
<feature type="domain" description="Gfo/Idh/MocA-like oxidoreductase C-terminal" evidence="3">
    <location>
        <begin position="138"/>
        <end position="333"/>
    </location>
</feature>
<dbReference type="PANTHER" id="PTHR43377:SF2">
    <property type="entry name" value="BINDING ROSSMANN FOLD OXIDOREDUCTASE, PUTATIVE (AFU_ORTHOLOGUE AFUA_4G00560)-RELATED"/>
    <property type="match status" value="1"/>
</dbReference>
<name>A0ABV6J3F9_9BACL</name>
<dbReference type="Pfam" id="PF01408">
    <property type="entry name" value="GFO_IDH_MocA"/>
    <property type="match status" value="1"/>
</dbReference>
<dbReference type="SUPFAM" id="SSF51735">
    <property type="entry name" value="NAD(P)-binding Rossmann-fold domains"/>
    <property type="match status" value="1"/>
</dbReference>
<sequence length="420" mass="47971">MIRAVLIGAGARGTRAYAPYALKHPHELQFLAVAEPDEHRRLRFAKQHGIAGNGQYDSWEALLDKPRLADFALICTQDNEHYEPAMKALRQGYHVMLEKPMSPRPDETLKLAEEAERQGKALLVCHVLRYTPFFQTVKKLLSDNRIGSVVSIQWNENVGYWHQAHSYVRGNWRNTQQSSPMLLAKCCHDLDLIQWLTGDDCRWISSFGGLYYFNKEHAPEGSTERCTDGCAVEMECPYSAIKWYFNEKDEWPYNAVSPESKLEQRWKAIKEGPYGRCVFRCDNDVVDHQVVTMQFRKGVTAAFTMTAFTQESSRTFKIMGSEGEIRGHLEKNEIDLLLFSGQRERIVPPRLEGGHSGGDYGMVRDIVQLLRDKEALQESSHGRVSAQSHMLAFAAEHSRMTGQTVVFDDYVHTVHEQATN</sequence>
<dbReference type="Gene3D" id="3.40.50.720">
    <property type="entry name" value="NAD(P)-binding Rossmann-like Domain"/>
    <property type="match status" value="1"/>
</dbReference>
<evidence type="ECO:0000259" key="2">
    <source>
        <dbReference type="Pfam" id="PF01408"/>
    </source>
</evidence>
<dbReference type="PANTHER" id="PTHR43377">
    <property type="entry name" value="BILIVERDIN REDUCTASE A"/>
    <property type="match status" value="1"/>
</dbReference>
<protein>
    <submittedName>
        <fullName evidence="4">Gfo/Idh/MocA family protein</fullName>
    </submittedName>
</protein>
<evidence type="ECO:0000259" key="3">
    <source>
        <dbReference type="Pfam" id="PF02894"/>
    </source>
</evidence>
<dbReference type="RefSeq" id="WP_204822200.1">
    <property type="nucleotide sequence ID" value="NZ_JANHOF010000005.1"/>
</dbReference>
<organism evidence="4 5">
    <name type="scientific">Paenibacillus mendelii</name>
    <dbReference type="NCBI Taxonomy" id="206163"/>
    <lineage>
        <taxon>Bacteria</taxon>
        <taxon>Bacillati</taxon>
        <taxon>Bacillota</taxon>
        <taxon>Bacilli</taxon>
        <taxon>Bacillales</taxon>
        <taxon>Paenibacillaceae</taxon>
        <taxon>Paenibacillus</taxon>
    </lineage>
</organism>
<dbReference type="InterPro" id="IPR000683">
    <property type="entry name" value="Gfo/Idh/MocA-like_OxRdtase_N"/>
</dbReference>
<proteinExistence type="inferred from homology"/>
<dbReference type="InterPro" id="IPR004104">
    <property type="entry name" value="Gfo/Idh/MocA-like_OxRdtase_C"/>
</dbReference>
<feature type="domain" description="Gfo/Idh/MocA-like oxidoreductase N-terminal" evidence="2">
    <location>
        <begin position="2"/>
        <end position="124"/>
    </location>
</feature>
<accession>A0ABV6J3F9</accession>
<dbReference type="Proteomes" id="UP001589818">
    <property type="component" value="Unassembled WGS sequence"/>
</dbReference>
<dbReference type="Pfam" id="PF02894">
    <property type="entry name" value="GFO_IDH_MocA_C"/>
    <property type="match status" value="1"/>
</dbReference>
<keyword evidence="5" id="KW-1185">Reference proteome</keyword>
<dbReference type="EMBL" id="JBHLVF010000005">
    <property type="protein sequence ID" value="MFC0389984.1"/>
    <property type="molecule type" value="Genomic_DNA"/>
</dbReference>
<evidence type="ECO:0000256" key="1">
    <source>
        <dbReference type="ARBA" id="ARBA00010928"/>
    </source>
</evidence>
<dbReference type="InterPro" id="IPR036291">
    <property type="entry name" value="NAD(P)-bd_dom_sf"/>
</dbReference>
<dbReference type="SUPFAM" id="SSF55347">
    <property type="entry name" value="Glyceraldehyde-3-phosphate dehydrogenase-like, C-terminal domain"/>
    <property type="match status" value="1"/>
</dbReference>
<evidence type="ECO:0000313" key="5">
    <source>
        <dbReference type="Proteomes" id="UP001589818"/>
    </source>
</evidence>
<comment type="similarity">
    <text evidence="1">Belongs to the Gfo/Idh/MocA family.</text>
</comment>
<dbReference type="Gene3D" id="3.30.360.10">
    <property type="entry name" value="Dihydrodipicolinate Reductase, domain 2"/>
    <property type="match status" value="1"/>
</dbReference>